<feature type="region of interest" description="Disordered" evidence="1">
    <location>
        <begin position="54"/>
        <end position="77"/>
    </location>
</feature>
<evidence type="ECO:0000313" key="2">
    <source>
        <dbReference type="EMBL" id="KAK8100977.1"/>
    </source>
</evidence>
<protein>
    <submittedName>
        <fullName evidence="2">Mitochondrial n-glutamine methyltransferase mtq1</fullName>
    </submittedName>
</protein>
<reference evidence="2 3" key="1">
    <citation type="submission" date="2023-01" db="EMBL/GenBank/DDBJ databases">
        <title>Analysis of 21 Apiospora genomes using comparative genomics revels a genus with tremendous synthesis potential of carbohydrate active enzymes and secondary metabolites.</title>
        <authorList>
            <person name="Sorensen T."/>
        </authorList>
    </citation>
    <scope>NUCLEOTIDE SEQUENCE [LARGE SCALE GENOMIC DNA]</scope>
    <source>
        <strain evidence="2 3">CBS 117206</strain>
    </source>
</reference>
<accession>A0AAW0QKA5</accession>
<organism evidence="2 3">
    <name type="scientific">Apiospora kogelbergensis</name>
    <dbReference type="NCBI Taxonomy" id="1337665"/>
    <lineage>
        <taxon>Eukaryota</taxon>
        <taxon>Fungi</taxon>
        <taxon>Dikarya</taxon>
        <taxon>Ascomycota</taxon>
        <taxon>Pezizomycotina</taxon>
        <taxon>Sordariomycetes</taxon>
        <taxon>Xylariomycetidae</taxon>
        <taxon>Amphisphaeriales</taxon>
        <taxon>Apiosporaceae</taxon>
        <taxon>Apiospora</taxon>
    </lineage>
</organism>
<dbReference type="PROSITE" id="PS00092">
    <property type="entry name" value="N6_MTASE"/>
    <property type="match status" value="1"/>
</dbReference>
<feature type="compositionally biased region" description="Low complexity" evidence="1">
    <location>
        <begin position="377"/>
        <end position="389"/>
    </location>
</feature>
<dbReference type="PANTHER" id="PTHR18895:SF74">
    <property type="entry name" value="MTRF1L RELEASE FACTOR GLUTAMINE METHYLTRANSFERASE"/>
    <property type="match status" value="1"/>
</dbReference>
<evidence type="ECO:0000313" key="3">
    <source>
        <dbReference type="Proteomes" id="UP001392437"/>
    </source>
</evidence>
<dbReference type="Gene3D" id="3.40.50.150">
    <property type="entry name" value="Vaccinia Virus protein VP39"/>
    <property type="match status" value="1"/>
</dbReference>
<keyword evidence="2" id="KW-0489">Methyltransferase</keyword>
<dbReference type="EMBL" id="JAQQWP010000009">
    <property type="protein sequence ID" value="KAK8100977.1"/>
    <property type="molecule type" value="Genomic_DNA"/>
</dbReference>
<dbReference type="InterPro" id="IPR029063">
    <property type="entry name" value="SAM-dependent_MTases_sf"/>
</dbReference>
<dbReference type="Proteomes" id="UP001392437">
    <property type="component" value="Unassembled WGS sequence"/>
</dbReference>
<feature type="region of interest" description="Disordered" evidence="1">
    <location>
        <begin position="369"/>
        <end position="394"/>
    </location>
</feature>
<dbReference type="AlphaFoldDB" id="A0AAW0QKA5"/>
<dbReference type="Gene3D" id="1.10.8.10">
    <property type="entry name" value="DNA helicase RuvA subunit, C-terminal domain"/>
    <property type="match status" value="1"/>
</dbReference>
<evidence type="ECO:0000256" key="1">
    <source>
        <dbReference type="SAM" id="MobiDB-lite"/>
    </source>
</evidence>
<sequence>MPRLPPALLQRARSVSPDLATLLPACRDLESARNELRWIREHVSAAALLSPGQARHPRAASSFSEAPTAKVRRDGRSNHENKVVSGLCRRRARGEPLQYLLGSQPFGPLEIQCRRGVLIPRPETESWTYALAEDIVARLASAAASHGRNGTSEGKRSRLRIVDLCTGTGCIPLLLYALLHKRFRDVRVWGFDIEERAVRLARENLRYNITRGFLPSSLLPTEHTGASEGGNGDGSEVIRFEKADIFADDWSESITQQEGGSDGIDVLVSNPPYISTKGFHRDTGRSVRNFEPRLALVPRPRDDERSAPCAPEDVFYQRLCEVAETLRPKIMLFEVGDLEQALRVAQMASLTAGERLRDIEIWRDYPDVVEEQGGTGDSDSNGNSNSNSNITPTETYIEGTKVSIKGSGHGRSILVHLR</sequence>
<dbReference type="CDD" id="cd02440">
    <property type="entry name" value="AdoMet_MTases"/>
    <property type="match status" value="1"/>
</dbReference>
<dbReference type="GO" id="GO:0032259">
    <property type="term" value="P:methylation"/>
    <property type="evidence" value="ECO:0007669"/>
    <property type="project" value="UniProtKB-KW"/>
</dbReference>
<dbReference type="InterPro" id="IPR002052">
    <property type="entry name" value="DNA_methylase_N6_adenine_CS"/>
</dbReference>
<dbReference type="SUPFAM" id="SSF53335">
    <property type="entry name" value="S-adenosyl-L-methionine-dependent methyltransferases"/>
    <property type="match status" value="1"/>
</dbReference>
<proteinExistence type="predicted"/>
<comment type="caution">
    <text evidence="2">The sequence shown here is derived from an EMBL/GenBank/DDBJ whole genome shotgun (WGS) entry which is preliminary data.</text>
</comment>
<dbReference type="InterPro" id="IPR050320">
    <property type="entry name" value="N5-glutamine_MTase"/>
</dbReference>
<keyword evidence="3" id="KW-1185">Reference proteome</keyword>
<name>A0AAW0QKA5_9PEZI</name>
<gene>
    <name evidence="2" type="ORF">PG999_011351</name>
</gene>
<dbReference type="GO" id="GO:0005739">
    <property type="term" value="C:mitochondrion"/>
    <property type="evidence" value="ECO:0007669"/>
    <property type="project" value="TreeGrafter"/>
</dbReference>
<dbReference type="GO" id="GO:0008168">
    <property type="term" value="F:methyltransferase activity"/>
    <property type="evidence" value="ECO:0007669"/>
    <property type="project" value="UniProtKB-KW"/>
</dbReference>
<keyword evidence="2" id="KW-0808">Transferase</keyword>
<dbReference type="GO" id="GO:0003676">
    <property type="term" value="F:nucleic acid binding"/>
    <property type="evidence" value="ECO:0007669"/>
    <property type="project" value="InterPro"/>
</dbReference>
<dbReference type="PANTHER" id="PTHR18895">
    <property type="entry name" value="HEMK METHYLTRANSFERASE"/>
    <property type="match status" value="1"/>
</dbReference>